<evidence type="ECO:0000313" key="2">
    <source>
        <dbReference type="Proteomes" id="UP001303473"/>
    </source>
</evidence>
<comment type="caution">
    <text evidence="1">The sequence shown here is derived from an EMBL/GenBank/DDBJ whole genome shotgun (WGS) entry which is preliminary data.</text>
</comment>
<sequence length="236" mass="26541">MDATITKVALLVLRHHDIIACIVGEVALNYYNVPRAIHGSAHGLLQMHLSIAAELLCSTGLFERESLTELNIYTEYKRGFPRLRSTSWTAHAHAIVIFPASAFGLQPLEKTMIRTQLLAERWFSKEITDIMPRDEIATSLPLPRLPSLMVGLCRRYLDTGDDVAMIAAEQLVDGMDLDEEWCERHLRDSSPEISQLMAGLVAGKASRIDDFSTNQVTCFVRDRDEADKVRKIPGYE</sequence>
<evidence type="ECO:0000313" key="1">
    <source>
        <dbReference type="EMBL" id="KAK3945145.1"/>
    </source>
</evidence>
<dbReference type="Proteomes" id="UP001303473">
    <property type="component" value="Unassembled WGS sequence"/>
</dbReference>
<reference evidence="2" key="1">
    <citation type="journal article" date="2023" name="Mol. Phylogenet. Evol.">
        <title>Genome-scale phylogeny and comparative genomics of the fungal order Sordariales.</title>
        <authorList>
            <person name="Hensen N."/>
            <person name="Bonometti L."/>
            <person name="Westerberg I."/>
            <person name="Brannstrom I.O."/>
            <person name="Guillou S."/>
            <person name="Cros-Aarteil S."/>
            <person name="Calhoun S."/>
            <person name="Haridas S."/>
            <person name="Kuo A."/>
            <person name="Mondo S."/>
            <person name="Pangilinan J."/>
            <person name="Riley R."/>
            <person name="LaButti K."/>
            <person name="Andreopoulos B."/>
            <person name="Lipzen A."/>
            <person name="Chen C."/>
            <person name="Yan M."/>
            <person name="Daum C."/>
            <person name="Ng V."/>
            <person name="Clum A."/>
            <person name="Steindorff A."/>
            <person name="Ohm R.A."/>
            <person name="Martin F."/>
            <person name="Silar P."/>
            <person name="Natvig D.O."/>
            <person name="Lalanne C."/>
            <person name="Gautier V."/>
            <person name="Ament-Velasquez S.L."/>
            <person name="Kruys A."/>
            <person name="Hutchinson M.I."/>
            <person name="Powell A.J."/>
            <person name="Barry K."/>
            <person name="Miller A.N."/>
            <person name="Grigoriev I.V."/>
            <person name="Debuchy R."/>
            <person name="Gladieux P."/>
            <person name="Hiltunen Thoren M."/>
            <person name="Johannesson H."/>
        </authorList>
    </citation>
    <scope>NUCLEOTIDE SEQUENCE [LARGE SCALE GENOMIC DNA]</scope>
    <source>
        <strain evidence="2">CBS 340.73</strain>
    </source>
</reference>
<protein>
    <submittedName>
        <fullName evidence="1">Uncharacterized protein</fullName>
    </submittedName>
</protein>
<organism evidence="1 2">
    <name type="scientific">Diplogelasinospora grovesii</name>
    <dbReference type="NCBI Taxonomy" id="303347"/>
    <lineage>
        <taxon>Eukaryota</taxon>
        <taxon>Fungi</taxon>
        <taxon>Dikarya</taxon>
        <taxon>Ascomycota</taxon>
        <taxon>Pezizomycotina</taxon>
        <taxon>Sordariomycetes</taxon>
        <taxon>Sordariomycetidae</taxon>
        <taxon>Sordariales</taxon>
        <taxon>Diplogelasinosporaceae</taxon>
        <taxon>Diplogelasinospora</taxon>
    </lineage>
</organism>
<name>A0AAN6NG41_9PEZI</name>
<accession>A0AAN6NG41</accession>
<proteinExistence type="predicted"/>
<keyword evidence="2" id="KW-1185">Reference proteome</keyword>
<dbReference type="AlphaFoldDB" id="A0AAN6NG41"/>
<dbReference type="EMBL" id="MU853756">
    <property type="protein sequence ID" value="KAK3945145.1"/>
    <property type="molecule type" value="Genomic_DNA"/>
</dbReference>
<gene>
    <name evidence="1" type="ORF">QBC46DRAFT_336994</name>
</gene>